<feature type="signal peptide" evidence="1">
    <location>
        <begin position="1"/>
        <end position="24"/>
    </location>
</feature>
<accession>A0AB39HHA4</accession>
<dbReference type="Gene3D" id="3.10.105.10">
    <property type="entry name" value="Dipeptide-binding Protein, Domain 3"/>
    <property type="match status" value="2"/>
</dbReference>
<feature type="chain" id="PRO_5044259437" evidence="1">
    <location>
        <begin position="25"/>
        <end position="324"/>
    </location>
</feature>
<dbReference type="Pfam" id="PF04069">
    <property type="entry name" value="OpuAC"/>
    <property type="match status" value="1"/>
</dbReference>
<keyword evidence="1" id="KW-0732">Signal</keyword>
<sequence>MKGRLLKVALSVSVALGVAGQANASDKVMIGELTWPGAKAVGFMIKAVIEDKIGGEAEMVTSTNPIIFSAMDGGRGDIDVHPDVWLPNQQALVDKYVKQNGTVKLSSGAYKGQTGFCEPRYMKDKHGIKSVYDLASPTAQSLFDSDGDGKGEIWVGAPGWSSTNINKVKARDYGIELFNTVSTEDEAIFYNRLESLYKAEKGVAFYCYTPHYIQVLYDMVMLEEPKHDPAQYRMLQPNEDKNWFEKSSITSADPEKNVRVAYSASLEKRAPQVATFLSNIDLKAQYISEWTYQSIIQGKDPEAIAHEWVKTHSDVVDKWLGIGE</sequence>
<evidence type="ECO:0000256" key="1">
    <source>
        <dbReference type="SAM" id="SignalP"/>
    </source>
</evidence>
<keyword evidence="3" id="KW-0614">Plasmid</keyword>
<dbReference type="AlphaFoldDB" id="A0AB39HHA4"/>
<dbReference type="KEGG" id="vih:AB0763_13410"/>
<feature type="domain" description="ABC-type glycine betaine transport system substrate-binding" evidence="2">
    <location>
        <begin position="27"/>
        <end position="310"/>
    </location>
</feature>
<proteinExistence type="predicted"/>
<dbReference type="Gene3D" id="3.40.190.100">
    <property type="entry name" value="Glycine betaine-binding periplasmic protein, domain 2"/>
    <property type="match status" value="1"/>
</dbReference>
<dbReference type="InterPro" id="IPR007210">
    <property type="entry name" value="ABC_Gly_betaine_transp_sub-bd"/>
</dbReference>
<dbReference type="SUPFAM" id="SSF53850">
    <property type="entry name" value="Periplasmic binding protein-like II"/>
    <property type="match status" value="1"/>
</dbReference>
<protein>
    <submittedName>
        <fullName evidence="3">Glycine betaine ABC transporter substrate-binding protein</fullName>
    </submittedName>
</protein>
<geneLocation type="plasmid" evidence="3">
    <name>p-HB236076</name>
</geneLocation>
<evidence type="ECO:0000259" key="2">
    <source>
        <dbReference type="Pfam" id="PF04069"/>
    </source>
</evidence>
<reference evidence="3" key="1">
    <citation type="submission" date="2024-07" db="EMBL/GenBank/DDBJ databases">
        <title>Genome Analysis of a Potential Novel Vibrio Species Secreting pH- and Thermo-stable Alginate Lyase and its Application in Producing Alginate Oligosaccharides.</title>
        <authorList>
            <person name="Huang H."/>
            <person name="Bao K."/>
        </authorList>
    </citation>
    <scope>NUCLEOTIDE SEQUENCE</scope>
    <source>
        <strain evidence="3">HB236076</strain>
        <plasmid evidence="3">p-HB236076</plasmid>
    </source>
</reference>
<dbReference type="RefSeq" id="WP_306099697.1">
    <property type="nucleotide sequence ID" value="NZ_CP162602.1"/>
</dbReference>
<dbReference type="GO" id="GO:0022857">
    <property type="term" value="F:transmembrane transporter activity"/>
    <property type="evidence" value="ECO:0007669"/>
    <property type="project" value="InterPro"/>
</dbReference>
<evidence type="ECO:0000313" key="3">
    <source>
        <dbReference type="EMBL" id="XDK26782.1"/>
    </source>
</evidence>
<dbReference type="GO" id="GO:0043190">
    <property type="term" value="C:ATP-binding cassette (ABC) transporter complex"/>
    <property type="evidence" value="ECO:0007669"/>
    <property type="project" value="InterPro"/>
</dbReference>
<dbReference type="CDD" id="cd13642">
    <property type="entry name" value="PBP2_BCP_1"/>
    <property type="match status" value="1"/>
</dbReference>
<gene>
    <name evidence="3" type="ORF">AB0763_13410</name>
</gene>
<name>A0AB39HHA4_9VIBR</name>
<organism evidence="3">
    <name type="scientific">Vibrio sp. HB236076</name>
    <dbReference type="NCBI Taxonomy" id="3232307"/>
    <lineage>
        <taxon>Bacteria</taxon>
        <taxon>Pseudomonadati</taxon>
        <taxon>Pseudomonadota</taxon>
        <taxon>Gammaproteobacteria</taxon>
        <taxon>Vibrionales</taxon>
        <taxon>Vibrionaceae</taxon>
        <taxon>Vibrio</taxon>
    </lineage>
</organism>
<dbReference type="EMBL" id="CP162602">
    <property type="protein sequence ID" value="XDK26782.1"/>
    <property type="molecule type" value="Genomic_DNA"/>
</dbReference>